<dbReference type="AlphaFoldDB" id="R7SPQ9"/>
<feature type="domain" description="DUF6533" evidence="2">
    <location>
        <begin position="1"/>
        <end position="37"/>
    </location>
</feature>
<reference evidence="3 4" key="1">
    <citation type="journal article" date="2012" name="Science">
        <title>The Paleozoic origin of enzymatic lignin decomposition reconstructed from 31 fungal genomes.</title>
        <authorList>
            <person name="Floudas D."/>
            <person name="Binder M."/>
            <person name="Riley R."/>
            <person name="Barry K."/>
            <person name="Blanchette R.A."/>
            <person name="Henrissat B."/>
            <person name="Martinez A.T."/>
            <person name="Otillar R."/>
            <person name="Spatafora J.W."/>
            <person name="Yadav J.S."/>
            <person name="Aerts A."/>
            <person name="Benoit I."/>
            <person name="Boyd A."/>
            <person name="Carlson A."/>
            <person name="Copeland A."/>
            <person name="Coutinho P.M."/>
            <person name="de Vries R.P."/>
            <person name="Ferreira P."/>
            <person name="Findley K."/>
            <person name="Foster B."/>
            <person name="Gaskell J."/>
            <person name="Glotzer D."/>
            <person name="Gorecki P."/>
            <person name="Heitman J."/>
            <person name="Hesse C."/>
            <person name="Hori C."/>
            <person name="Igarashi K."/>
            <person name="Jurgens J.A."/>
            <person name="Kallen N."/>
            <person name="Kersten P."/>
            <person name="Kohler A."/>
            <person name="Kuees U."/>
            <person name="Kumar T.K.A."/>
            <person name="Kuo A."/>
            <person name="LaButti K."/>
            <person name="Larrondo L.F."/>
            <person name="Lindquist E."/>
            <person name="Ling A."/>
            <person name="Lombard V."/>
            <person name="Lucas S."/>
            <person name="Lundell T."/>
            <person name="Martin R."/>
            <person name="McLaughlin D.J."/>
            <person name="Morgenstern I."/>
            <person name="Morin E."/>
            <person name="Murat C."/>
            <person name="Nagy L.G."/>
            <person name="Nolan M."/>
            <person name="Ohm R.A."/>
            <person name="Patyshakuliyeva A."/>
            <person name="Rokas A."/>
            <person name="Ruiz-Duenas F.J."/>
            <person name="Sabat G."/>
            <person name="Salamov A."/>
            <person name="Samejima M."/>
            <person name="Schmutz J."/>
            <person name="Slot J.C."/>
            <person name="St John F."/>
            <person name="Stenlid J."/>
            <person name="Sun H."/>
            <person name="Sun S."/>
            <person name="Syed K."/>
            <person name="Tsang A."/>
            <person name="Wiebenga A."/>
            <person name="Young D."/>
            <person name="Pisabarro A."/>
            <person name="Eastwood D.C."/>
            <person name="Martin F."/>
            <person name="Cullen D."/>
            <person name="Grigoriev I.V."/>
            <person name="Hibbett D.S."/>
        </authorList>
    </citation>
    <scope>NUCLEOTIDE SEQUENCE [LARGE SCALE GENOMIC DNA]</scope>
    <source>
        <strain evidence="3 4">LYAD-421 SS1</strain>
    </source>
</reference>
<keyword evidence="1" id="KW-0472">Membrane</keyword>
<feature type="transmembrane region" description="Helical" evidence="1">
    <location>
        <begin position="27"/>
        <end position="50"/>
    </location>
</feature>
<evidence type="ECO:0000313" key="3">
    <source>
        <dbReference type="EMBL" id="EJF58086.1"/>
    </source>
</evidence>
<dbReference type="EMBL" id="JH719440">
    <property type="protein sequence ID" value="EJF58086.1"/>
    <property type="molecule type" value="Genomic_DNA"/>
</dbReference>
<dbReference type="Pfam" id="PF20151">
    <property type="entry name" value="DUF6533"/>
    <property type="match status" value="1"/>
</dbReference>
<organism evidence="3 4">
    <name type="scientific">Dichomitus squalens (strain LYAD-421)</name>
    <name type="common">Western red white-rot fungus</name>
    <dbReference type="NCBI Taxonomy" id="732165"/>
    <lineage>
        <taxon>Eukaryota</taxon>
        <taxon>Fungi</taxon>
        <taxon>Dikarya</taxon>
        <taxon>Basidiomycota</taxon>
        <taxon>Agaricomycotina</taxon>
        <taxon>Agaricomycetes</taxon>
        <taxon>Polyporales</taxon>
        <taxon>Polyporaceae</taxon>
        <taxon>Dichomitus</taxon>
    </lineage>
</organism>
<evidence type="ECO:0000259" key="2">
    <source>
        <dbReference type="Pfam" id="PF20151"/>
    </source>
</evidence>
<keyword evidence="1" id="KW-1133">Transmembrane helix</keyword>
<evidence type="ECO:0000313" key="4">
    <source>
        <dbReference type="Proteomes" id="UP000053319"/>
    </source>
</evidence>
<dbReference type="HOGENOM" id="CLU_159695_0_0_1"/>
<dbReference type="RefSeq" id="XP_007369192.1">
    <property type="nucleotide sequence ID" value="XM_007369130.1"/>
</dbReference>
<dbReference type="GeneID" id="18841723"/>
<gene>
    <name evidence="3" type="ORF">DICSQDRAFT_29310</name>
</gene>
<dbReference type="KEGG" id="dsq:DICSQDRAFT_29310"/>
<sequence length="107" mass="12374">LYLYNWIITIDQEVEYFWKEKVTGAAILFYLNRYISLASFVISLVDWMPMTDKVRNLPLPPLSRKLTFTRLAFAGLRCFALTHGNWFLATLVFVLSLVPLGVNLVNT</sequence>
<feature type="transmembrane region" description="Helical" evidence="1">
    <location>
        <begin position="71"/>
        <end position="98"/>
    </location>
</feature>
<dbReference type="Proteomes" id="UP000053319">
    <property type="component" value="Unassembled WGS sequence"/>
</dbReference>
<protein>
    <recommendedName>
        <fullName evidence="2">DUF6533 domain-containing protein</fullName>
    </recommendedName>
</protein>
<name>R7SPQ9_DICSQ</name>
<feature type="non-terminal residue" evidence="3">
    <location>
        <position position="107"/>
    </location>
</feature>
<keyword evidence="1" id="KW-0812">Transmembrane</keyword>
<accession>R7SPQ9</accession>
<dbReference type="OMA" id="CAITRMQ"/>
<proteinExistence type="predicted"/>
<feature type="non-terminal residue" evidence="3">
    <location>
        <position position="1"/>
    </location>
</feature>
<dbReference type="InterPro" id="IPR045340">
    <property type="entry name" value="DUF6533"/>
</dbReference>
<evidence type="ECO:0000256" key="1">
    <source>
        <dbReference type="SAM" id="Phobius"/>
    </source>
</evidence>